<gene>
    <name evidence="3" type="ORF">GCM10010468_00490</name>
</gene>
<dbReference type="SUPFAM" id="SSF46955">
    <property type="entry name" value="Putative DNA-binding domain"/>
    <property type="match status" value="1"/>
</dbReference>
<comment type="caution">
    <text evidence="3">The sequence shown here is derived from an EMBL/GenBank/DDBJ whole genome shotgun (WGS) entry which is preliminary data.</text>
</comment>
<dbReference type="Gene3D" id="1.10.1660.10">
    <property type="match status" value="1"/>
</dbReference>
<proteinExistence type="predicted"/>
<dbReference type="Proteomes" id="UP001501237">
    <property type="component" value="Unassembled WGS sequence"/>
</dbReference>
<keyword evidence="4" id="KW-1185">Reference proteome</keyword>
<name>A0ABP6PV94_9ACTN</name>
<dbReference type="CDD" id="cd00592">
    <property type="entry name" value="HTH_MerR-like"/>
    <property type="match status" value="1"/>
</dbReference>
<evidence type="ECO:0000313" key="3">
    <source>
        <dbReference type="EMBL" id="GAA3191925.1"/>
    </source>
</evidence>
<accession>A0ABP6PV94</accession>
<dbReference type="EMBL" id="BAAAUV010000001">
    <property type="protein sequence ID" value="GAA3191925.1"/>
    <property type="molecule type" value="Genomic_DNA"/>
</dbReference>
<keyword evidence="1" id="KW-0238">DNA-binding</keyword>
<dbReference type="InterPro" id="IPR000551">
    <property type="entry name" value="MerR-type_HTH_dom"/>
</dbReference>
<dbReference type="InterPro" id="IPR047057">
    <property type="entry name" value="MerR_fam"/>
</dbReference>
<organism evidence="3 4">
    <name type="scientific">Actinocorallia longicatena</name>
    <dbReference type="NCBI Taxonomy" id="111803"/>
    <lineage>
        <taxon>Bacteria</taxon>
        <taxon>Bacillati</taxon>
        <taxon>Actinomycetota</taxon>
        <taxon>Actinomycetes</taxon>
        <taxon>Streptosporangiales</taxon>
        <taxon>Thermomonosporaceae</taxon>
        <taxon>Actinocorallia</taxon>
    </lineage>
</organism>
<protein>
    <submittedName>
        <fullName evidence="3">MerR family transcriptional regulator</fullName>
    </submittedName>
</protein>
<dbReference type="PANTHER" id="PTHR30204:SF89">
    <property type="entry name" value="HTH MERR-TYPE DOMAIN-CONTAINING PROTEIN"/>
    <property type="match status" value="1"/>
</dbReference>
<dbReference type="PROSITE" id="PS50937">
    <property type="entry name" value="HTH_MERR_2"/>
    <property type="match status" value="1"/>
</dbReference>
<reference evidence="4" key="1">
    <citation type="journal article" date="2019" name="Int. J. Syst. Evol. Microbiol.">
        <title>The Global Catalogue of Microorganisms (GCM) 10K type strain sequencing project: providing services to taxonomists for standard genome sequencing and annotation.</title>
        <authorList>
            <consortium name="The Broad Institute Genomics Platform"/>
            <consortium name="The Broad Institute Genome Sequencing Center for Infectious Disease"/>
            <person name="Wu L."/>
            <person name="Ma J."/>
        </authorList>
    </citation>
    <scope>NUCLEOTIDE SEQUENCE [LARGE SCALE GENOMIC DNA]</scope>
    <source>
        <strain evidence="4">JCM 9377</strain>
    </source>
</reference>
<dbReference type="PANTHER" id="PTHR30204">
    <property type="entry name" value="REDOX-CYCLING DRUG-SENSING TRANSCRIPTIONAL ACTIVATOR SOXR"/>
    <property type="match status" value="1"/>
</dbReference>
<feature type="domain" description="HTH merR-type" evidence="2">
    <location>
        <begin position="31"/>
        <end position="83"/>
    </location>
</feature>
<dbReference type="Pfam" id="PF13411">
    <property type="entry name" value="MerR_1"/>
    <property type="match status" value="1"/>
</dbReference>
<dbReference type="InterPro" id="IPR009061">
    <property type="entry name" value="DNA-bd_dom_put_sf"/>
</dbReference>
<evidence type="ECO:0000256" key="1">
    <source>
        <dbReference type="ARBA" id="ARBA00023125"/>
    </source>
</evidence>
<dbReference type="RefSeq" id="WP_344821035.1">
    <property type="nucleotide sequence ID" value="NZ_BAAAUV010000001.1"/>
</dbReference>
<evidence type="ECO:0000259" key="2">
    <source>
        <dbReference type="PROSITE" id="PS50937"/>
    </source>
</evidence>
<dbReference type="SMART" id="SM00422">
    <property type="entry name" value="HTH_MERR"/>
    <property type="match status" value="1"/>
</dbReference>
<sequence length="224" mass="24484">MSASAARAYMTIGDVLARLRADFPDITLSKIRFLEAEGLIEPERTPAGYRKFTVADVERLRYILAAQRDEYLPLRVIKEQLNGKGQVPQPRTLVAADSQPSREVALTRRQLLDGAGVDEALLEELEAYGLIRRVGGQYDGDALSVARTAAALGEYGFEARHLRVIKAAAERELDLIEQMIAPLLRRRSPGAHEAAGETARAISGLALALHTALISAGLRDSLDR</sequence>
<evidence type="ECO:0000313" key="4">
    <source>
        <dbReference type="Proteomes" id="UP001501237"/>
    </source>
</evidence>